<gene>
    <name evidence="1" type="ORF">ILUMI_15353</name>
</gene>
<proteinExistence type="predicted"/>
<evidence type="ECO:0000313" key="2">
    <source>
        <dbReference type="Proteomes" id="UP000801492"/>
    </source>
</evidence>
<dbReference type="EMBL" id="VTPC01046003">
    <property type="protein sequence ID" value="KAF2890820.1"/>
    <property type="molecule type" value="Genomic_DNA"/>
</dbReference>
<sequence>ATLLNYKFLSNEYRTTGICLPVNLCQEAKADRFGVIKTLQKSVNIKLACPVKK</sequence>
<organism evidence="1 2">
    <name type="scientific">Ignelater luminosus</name>
    <name type="common">Cucubano</name>
    <name type="synonym">Pyrophorus luminosus</name>
    <dbReference type="NCBI Taxonomy" id="2038154"/>
    <lineage>
        <taxon>Eukaryota</taxon>
        <taxon>Metazoa</taxon>
        <taxon>Ecdysozoa</taxon>
        <taxon>Arthropoda</taxon>
        <taxon>Hexapoda</taxon>
        <taxon>Insecta</taxon>
        <taxon>Pterygota</taxon>
        <taxon>Neoptera</taxon>
        <taxon>Endopterygota</taxon>
        <taxon>Coleoptera</taxon>
        <taxon>Polyphaga</taxon>
        <taxon>Elateriformia</taxon>
        <taxon>Elateroidea</taxon>
        <taxon>Elateridae</taxon>
        <taxon>Agrypninae</taxon>
        <taxon>Pyrophorini</taxon>
        <taxon>Ignelater</taxon>
    </lineage>
</organism>
<feature type="non-terminal residue" evidence="1">
    <location>
        <position position="1"/>
    </location>
</feature>
<reference evidence="1" key="1">
    <citation type="submission" date="2019-08" db="EMBL/GenBank/DDBJ databases">
        <title>The genome of the North American firefly Photinus pyralis.</title>
        <authorList>
            <consortium name="Photinus pyralis genome working group"/>
            <person name="Fallon T.R."/>
            <person name="Sander Lower S.E."/>
            <person name="Weng J.-K."/>
        </authorList>
    </citation>
    <scope>NUCLEOTIDE SEQUENCE</scope>
    <source>
        <strain evidence="1">TRF0915ILg1</strain>
        <tissue evidence="1">Whole body</tissue>
    </source>
</reference>
<dbReference type="AlphaFoldDB" id="A0A8K0G3Y7"/>
<name>A0A8K0G3Y7_IGNLU</name>
<keyword evidence="2" id="KW-1185">Reference proteome</keyword>
<dbReference type="Proteomes" id="UP000801492">
    <property type="component" value="Unassembled WGS sequence"/>
</dbReference>
<protein>
    <submittedName>
        <fullName evidence="1">Uncharacterized protein</fullName>
    </submittedName>
</protein>
<comment type="caution">
    <text evidence="1">The sequence shown here is derived from an EMBL/GenBank/DDBJ whole genome shotgun (WGS) entry which is preliminary data.</text>
</comment>
<evidence type="ECO:0000313" key="1">
    <source>
        <dbReference type="EMBL" id="KAF2890820.1"/>
    </source>
</evidence>
<accession>A0A8K0G3Y7</accession>
<feature type="non-terminal residue" evidence="1">
    <location>
        <position position="53"/>
    </location>
</feature>